<evidence type="ECO:0000256" key="6">
    <source>
        <dbReference type="ARBA" id="ARBA00022553"/>
    </source>
</evidence>
<gene>
    <name evidence="24" type="ORF">PECUL_23A032497</name>
</gene>
<keyword evidence="15" id="KW-0832">Ubl conjugation</keyword>
<dbReference type="InterPro" id="IPR038557">
    <property type="entry name" value="RLR_C_sf"/>
</dbReference>
<dbReference type="EC" id="3.6.4.13" evidence="3"/>
<keyword evidence="13" id="KW-0862">Zinc</keyword>
<dbReference type="Gene3D" id="1.10.533.10">
    <property type="entry name" value="Death Domain, Fas"/>
    <property type="match status" value="2"/>
</dbReference>
<dbReference type="SUPFAM" id="SSF52540">
    <property type="entry name" value="P-loop containing nucleoside triphosphate hydrolases"/>
    <property type="match status" value="1"/>
</dbReference>
<evidence type="ECO:0000256" key="18">
    <source>
        <dbReference type="ARBA" id="ARBA00023118"/>
    </source>
</evidence>
<dbReference type="GO" id="GO:0008270">
    <property type="term" value="F:zinc ion binding"/>
    <property type="evidence" value="ECO:0007669"/>
    <property type="project" value="TreeGrafter"/>
</dbReference>
<dbReference type="EMBL" id="OW240918">
    <property type="protein sequence ID" value="CAH2305627.1"/>
    <property type="molecule type" value="Genomic_DNA"/>
</dbReference>
<evidence type="ECO:0000256" key="16">
    <source>
        <dbReference type="ARBA" id="ARBA00022859"/>
    </source>
</evidence>
<dbReference type="InterPro" id="IPR014001">
    <property type="entry name" value="Helicase_ATP-bd"/>
</dbReference>
<dbReference type="GO" id="GO:0003725">
    <property type="term" value="F:double-stranded RNA binding"/>
    <property type="evidence" value="ECO:0007669"/>
    <property type="project" value="TreeGrafter"/>
</dbReference>
<dbReference type="Pfam" id="PF00271">
    <property type="entry name" value="Helicase_C"/>
    <property type="match status" value="1"/>
</dbReference>
<evidence type="ECO:0000256" key="2">
    <source>
        <dbReference type="ARBA" id="ARBA00006866"/>
    </source>
</evidence>
<keyword evidence="14" id="KW-0067">ATP-binding</keyword>
<dbReference type="GO" id="GO:0140374">
    <property type="term" value="P:antiviral innate immune response"/>
    <property type="evidence" value="ECO:0007669"/>
    <property type="project" value="TreeGrafter"/>
</dbReference>
<keyword evidence="18" id="KW-0051">Antiviral defense</keyword>
<dbReference type="InterPro" id="IPR051363">
    <property type="entry name" value="RLR_Helicase"/>
</dbReference>
<evidence type="ECO:0000256" key="17">
    <source>
        <dbReference type="ARBA" id="ARBA00022884"/>
    </source>
</evidence>
<keyword evidence="25" id="KW-1185">Reference proteome</keyword>
<feature type="region of interest" description="Disordered" evidence="20">
    <location>
        <begin position="280"/>
        <end position="311"/>
    </location>
</feature>
<dbReference type="Pfam" id="PF18119">
    <property type="entry name" value="RIG-I_C"/>
    <property type="match status" value="1"/>
</dbReference>
<dbReference type="SUPFAM" id="SSF47986">
    <property type="entry name" value="DEATH domain"/>
    <property type="match status" value="1"/>
</dbReference>
<name>A0AAD1SN11_PELCU</name>
<keyword evidence="8" id="KW-0479">Metal-binding</keyword>
<dbReference type="AlphaFoldDB" id="A0AAD1SN11"/>
<dbReference type="Proteomes" id="UP001295444">
    <property type="component" value="Chromosome 07"/>
</dbReference>
<dbReference type="InterPro" id="IPR001650">
    <property type="entry name" value="Helicase_C-like"/>
</dbReference>
<feature type="compositionally biased region" description="Low complexity" evidence="20">
    <location>
        <begin position="287"/>
        <end position="298"/>
    </location>
</feature>
<evidence type="ECO:0000256" key="11">
    <source>
        <dbReference type="ARBA" id="ARBA00022801"/>
    </source>
</evidence>
<dbReference type="GO" id="GO:0005737">
    <property type="term" value="C:cytoplasm"/>
    <property type="evidence" value="ECO:0007669"/>
    <property type="project" value="UniProtKB-SubCell"/>
</dbReference>
<keyword evidence="5" id="KW-1017">Isopeptide bond</keyword>
<evidence type="ECO:0000256" key="4">
    <source>
        <dbReference type="ARBA" id="ARBA00022490"/>
    </source>
</evidence>
<dbReference type="InterPro" id="IPR027417">
    <property type="entry name" value="P-loop_NTPase"/>
</dbReference>
<evidence type="ECO:0000259" key="23">
    <source>
        <dbReference type="PROSITE" id="PS51789"/>
    </source>
</evidence>
<comment type="catalytic activity">
    <reaction evidence="19">
        <text>ATP + H2O = ADP + phosphate + H(+)</text>
        <dbReference type="Rhea" id="RHEA:13065"/>
        <dbReference type="ChEBI" id="CHEBI:15377"/>
        <dbReference type="ChEBI" id="CHEBI:15378"/>
        <dbReference type="ChEBI" id="CHEBI:30616"/>
        <dbReference type="ChEBI" id="CHEBI:43474"/>
        <dbReference type="ChEBI" id="CHEBI:456216"/>
        <dbReference type="EC" id="3.6.4.13"/>
    </reaction>
    <physiologicalReaction direction="left-to-right" evidence="19">
        <dbReference type="Rhea" id="RHEA:13066"/>
    </physiologicalReaction>
</comment>
<comment type="subcellular location">
    <subcellularLocation>
        <location evidence="1">Cytoplasm</location>
    </subcellularLocation>
</comment>
<comment type="similarity">
    <text evidence="2">Belongs to the helicase family. RLR subfamily.</text>
</comment>
<evidence type="ECO:0000256" key="20">
    <source>
        <dbReference type="SAM" id="MobiDB-lite"/>
    </source>
</evidence>
<evidence type="ECO:0000256" key="3">
    <source>
        <dbReference type="ARBA" id="ARBA00012552"/>
    </source>
</evidence>
<dbReference type="GO" id="GO:0016787">
    <property type="term" value="F:hydrolase activity"/>
    <property type="evidence" value="ECO:0007669"/>
    <property type="project" value="UniProtKB-KW"/>
</dbReference>
<evidence type="ECO:0000256" key="7">
    <source>
        <dbReference type="ARBA" id="ARBA00022588"/>
    </source>
</evidence>
<evidence type="ECO:0000256" key="1">
    <source>
        <dbReference type="ARBA" id="ARBA00004496"/>
    </source>
</evidence>
<dbReference type="PROSITE" id="PS51789">
    <property type="entry name" value="RLR_CTR"/>
    <property type="match status" value="1"/>
</dbReference>
<dbReference type="GO" id="GO:0003727">
    <property type="term" value="F:single-stranded RNA binding"/>
    <property type="evidence" value="ECO:0007669"/>
    <property type="project" value="TreeGrafter"/>
</dbReference>
<dbReference type="GO" id="GO:0005524">
    <property type="term" value="F:ATP binding"/>
    <property type="evidence" value="ECO:0007669"/>
    <property type="project" value="UniProtKB-KW"/>
</dbReference>
<keyword evidence="4" id="KW-0963">Cytoplasm</keyword>
<keyword evidence="6" id="KW-0597">Phosphoprotein</keyword>
<sequence length="1023" mass="116589">MADSSSEDVNLFMIKCFRDRLIKTIQITSVLDHLPSLSAEIQTRIKAEVQNCGELSATKLLLDHIERGPRDLGWFEEFVNALKETECSQAELYVSPEKIPSPSLEAKHDECEQLIRILCPELVKKLAPRETSQECFACGICTLEDVDVITTKCRQNGAIAASRELLTRITKKKDWFSKFVSVLRKMEYNELANYLTGGTFEDCTEINGNAQTVTEKHDSNGHLQQEEKICESLVNNENEKQDLASDIRVHEISCLESSAPPDLNSGCADVGKKQLLETNGPAKEDLNSSLSDSSVNQSFESNGTANEDEDTDMAPEITLRNYQMEVAQPALEGKNIIICLPTGSGKTRVAVYITRQHLNRRKAQNLPFKAIVLVNKVPLVDQHFRREFNPYLKDQYRITKISGDSAQKKSFLNVIMRYDVIICTAQILENSLIQAAEGEEDGVKLSDFSLIIIDECHHTKQDAVYNNIMLRYVKMKIKNTQRKKMNKKEATLPQILGLTASPGVGGAADRKKAEEHILKICANLDADNIMTVKENMSQLQNQVKEPYKKVDIADDKRKNPFGEKIKEMMEKIQNYGKLTPASEFGSQSYEQWVIQKDKSAAKEGNCKEHVCAVHLKKYNDALMINDTIRMTDALTHLTKFYNEERKKKALLDEENEGTPASSLNEADNFLIELFYKHNKELKKMSEIPEYENKKLISLRRSIMEEFTKNRSSRGIIFTKTRQSAVALCEWISSNEKFKDVGVRPHYLIGAGHNSDFKAMTQNEQKEVINKFSTGDLNLLLATSVAEEGLDIKECNIIIQYGMITNEIAMVQARGRARADDSTYVLVDSSSAGAVERDSINEDKEKMMYKAIKKVQEMPRADYLEKIQEFQFENIIEKRVKKKKNMRKEFKHDPKVVTFYCRKCSSLVFSGNDIYVIGNMHHVITSENFKELYIKGENKSLQEKRADYETNCEILCKKCGRPWGTMMMHKGCDLPCVKIRNFVVKYKAKKITPDTFEQWRDLPISFPAFKCEDVEITSDEDEDD</sequence>
<dbReference type="SMART" id="SM00487">
    <property type="entry name" value="DEXDc"/>
    <property type="match status" value="1"/>
</dbReference>
<dbReference type="PROSITE" id="PS51194">
    <property type="entry name" value="HELICASE_CTER"/>
    <property type="match status" value="1"/>
</dbReference>
<dbReference type="Pfam" id="PF04851">
    <property type="entry name" value="ResIII"/>
    <property type="match status" value="1"/>
</dbReference>
<dbReference type="GO" id="GO:0003677">
    <property type="term" value="F:DNA binding"/>
    <property type="evidence" value="ECO:0007669"/>
    <property type="project" value="InterPro"/>
</dbReference>
<dbReference type="GO" id="GO:0003724">
    <property type="term" value="F:RNA helicase activity"/>
    <property type="evidence" value="ECO:0007669"/>
    <property type="project" value="UniProtKB-EC"/>
</dbReference>
<keyword evidence="7" id="KW-0399">Innate immunity</keyword>
<evidence type="ECO:0000259" key="21">
    <source>
        <dbReference type="PROSITE" id="PS51192"/>
    </source>
</evidence>
<dbReference type="PROSITE" id="PS51192">
    <property type="entry name" value="HELICASE_ATP_BIND_1"/>
    <property type="match status" value="1"/>
</dbReference>
<dbReference type="InterPro" id="IPR031964">
    <property type="entry name" value="CARD_dom"/>
</dbReference>
<evidence type="ECO:0000256" key="8">
    <source>
        <dbReference type="ARBA" id="ARBA00022723"/>
    </source>
</evidence>
<reference evidence="24" key="1">
    <citation type="submission" date="2022-03" db="EMBL/GenBank/DDBJ databases">
        <authorList>
            <person name="Alioto T."/>
            <person name="Alioto T."/>
            <person name="Gomez Garrido J."/>
        </authorList>
    </citation>
    <scope>NUCLEOTIDE SEQUENCE</scope>
</reference>
<dbReference type="PANTHER" id="PTHR14074:SF14">
    <property type="entry name" value="INTERFERON-INDUCED HELICASE C DOMAIN-CONTAINING PROTEIN 1"/>
    <property type="match status" value="1"/>
</dbReference>
<evidence type="ECO:0000256" key="5">
    <source>
        <dbReference type="ARBA" id="ARBA00022499"/>
    </source>
</evidence>
<keyword evidence="16" id="KW-0391">Immunity</keyword>
<evidence type="ECO:0000259" key="22">
    <source>
        <dbReference type="PROSITE" id="PS51194"/>
    </source>
</evidence>
<dbReference type="InterPro" id="IPR011029">
    <property type="entry name" value="DEATH-like_dom_sf"/>
</dbReference>
<evidence type="ECO:0000256" key="14">
    <source>
        <dbReference type="ARBA" id="ARBA00022840"/>
    </source>
</evidence>
<dbReference type="PANTHER" id="PTHR14074">
    <property type="entry name" value="HELICASE WITH DEATH DOMAIN-RELATED"/>
    <property type="match status" value="1"/>
</dbReference>
<dbReference type="Pfam" id="PF16739">
    <property type="entry name" value="CARD_2"/>
    <property type="match status" value="2"/>
</dbReference>
<dbReference type="CDD" id="cd12090">
    <property type="entry name" value="MDA5_ID"/>
    <property type="match status" value="1"/>
</dbReference>
<feature type="domain" description="Helicase C-terminal" evidence="22">
    <location>
        <begin position="694"/>
        <end position="886"/>
    </location>
</feature>
<dbReference type="Gene3D" id="3.40.50.300">
    <property type="entry name" value="P-loop containing nucleotide triphosphate hydrolases"/>
    <property type="match status" value="2"/>
</dbReference>
<accession>A0AAD1SN11</accession>
<evidence type="ECO:0000313" key="24">
    <source>
        <dbReference type="EMBL" id="CAH2305627.1"/>
    </source>
</evidence>
<feature type="domain" description="Helicase ATP-binding" evidence="21">
    <location>
        <begin position="327"/>
        <end position="520"/>
    </location>
</feature>
<feature type="domain" description="RLR CTR" evidence="23">
    <location>
        <begin position="886"/>
        <end position="1015"/>
    </location>
</feature>
<keyword evidence="17" id="KW-0694">RNA-binding</keyword>
<evidence type="ECO:0000256" key="13">
    <source>
        <dbReference type="ARBA" id="ARBA00022833"/>
    </source>
</evidence>
<dbReference type="Gene3D" id="1.20.1320.30">
    <property type="match status" value="1"/>
</dbReference>
<organism evidence="24 25">
    <name type="scientific">Pelobates cultripes</name>
    <name type="common">Western spadefoot toad</name>
    <dbReference type="NCBI Taxonomy" id="61616"/>
    <lineage>
        <taxon>Eukaryota</taxon>
        <taxon>Metazoa</taxon>
        <taxon>Chordata</taxon>
        <taxon>Craniata</taxon>
        <taxon>Vertebrata</taxon>
        <taxon>Euteleostomi</taxon>
        <taxon>Amphibia</taxon>
        <taxon>Batrachia</taxon>
        <taxon>Anura</taxon>
        <taxon>Pelobatoidea</taxon>
        <taxon>Pelobatidae</taxon>
        <taxon>Pelobates</taxon>
    </lineage>
</organism>
<keyword evidence="10" id="KW-0547">Nucleotide-binding</keyword>
<dbReference type="InterPro" id="IPR006935">
    <property type="entry name" value="Helicase/UvrB_N"/>
</dbReference>
<evidence type="ECO:0000313" key="25">
    <source>
        <dbReference type="Proteomes" id="UP001295444"/>
    </source>
</evidence>
<protein>
    <recommendedName>
        <fullName evidence="3">RNA helicase</fullName>
        <ecNumber evidence="3">3.6.4.13</ecNumber>
    </recommendedName>
</protein>
<evidence type="ECO:0000256" key="15">
    <source>
        <dbReference type="ARBA" id="ARBA00022843"/>
    </source>
</evidence>
<dbReference type="Pfam" id="PF11648">
    <property type="entry name" value="RIG-I_C-RD"/>
    <property type="match status" value="1"/>
</dbReference>
<evidence type="ECO:0000256" key="10">
    <source>
        <dbReference type="ARBA" id="ARBA00022741"/>
    </source>
</evidence>
<dbReference type="InterPro" id="IPR021673">
    <property type="entry name" value="RLR_CTR"/>
</dbReference>
<proteinExistence type="inferred from homology"/>
<dbReference type="Gene3D" id="2.170.150.30">
    <property type="entry name" value="RIG-I-like receptor, C-terminal regulatory domain"/>
    <property type="match status" value="1"/>
</dbReference>
<evidence type="ECO:0000256" key="19">
    <source>
        <dbReference type="ARBA" id="ARBA00049390"/>
    </source>
</evidence>
<dbReference type="GO" id="GO:0039530">
    <property type="term" value="P:MDA-5 signaling pathway"/>
    <property type="evidence" value="ECO:0007669"/>
    <property type="project" value="TreeGrafter"/>
</dbReference>
<evidence type="ECO:0000256" key="12">
    <source>
        <dbReference type="ARBA" id="ARBA00022806"/>
    </source>
</evidence>
<dbReference type="SMART" id="SM00490">
    <property type="entry name" value="HELICc"/>
    <property type="match status" value="1"/>
</dbReference>
<keyword evidence="11" id="KW-0378">Hydrolase</keyword>
<keyword evidence="9" id="KW-0677">Repeat</keyword>
<dbReference type="InterPro" id="IPR041204">
    <property type="entry name" value="RIG-I-like_C"/>
</dbReference>
<evidence type="ECO:0000256" key="9">
    <source>
        <dbReference type="ARBA" id="ARBA00022737"/>
    </source>
</evidence>
<keyword evidence="12 24" id="KW-0347">Helicase</keyword>